<dbReference type="PANTHER" id="PTHR42865:SF8">
    <property type="entry name" value="SERINE_THREONINE TRANSPORTER SSTT"/>
    <property type="match status" value="1"/>
</dbReference>
<feature type="transmembrane region" description="Helical" evidence="6">
    <location>
        <begin position="147"/>
        <end position="170"/>
    </location>
</feature>
<dbReference type="PRINTS" id="PR00173">
    <property type="entry name" value="EDTRNSPORT"/>
</dbReference>
<evidence type="ECO:0000313" key="8">
    <source>
        <dbReference type="Proteomes" id="UP001180715"/>
    </source>
</evidence>
<evidence type="ECO:0000256" key="3">
    <source>
        <dbReference type="ARBA" id="ARBA00022692"/>
    </source>
</evidence>
<feature type="transmembrane region" description="Helical" evidence="6">
    <location>
        <begin position="48"/>
        <end position="71"/>
    </location>
</feature>
<evidence type="ECO:0000256" key="5">
    <source>
        <dbReference type="ARBA" id="ARBA00023136"/>
    </source>
</evidence>
<dbReference type="InterPro" id="IPR036458">
    <property type="entry name" value="Na:dicarbo_symporter_sf"/>
</dbReference>
<comment type="caution">
    <text evidence="7">The sequence shown here is derived from an EMBL/GenBank/DDBJ whole genome shotgun (WGS) entry which is preliminary data.</text>
</comment>
<feature type="transmembrane region" description="Helical" evidence="6">
    <location>
        <begin position="378"/>
        <end position="403"/>
    </location>
</feature>
<dbReference type="RefSeq" id="WP_310247656.1">
    <property type="nucleotide sequence ID" value="NZ_JAVDXX010000001.1"/>
</dbReference>
<dbReference type="Pfam" id="PF00375">
    <property type="entry name" value="SDF"/>
    <property type="match status" value="1"/>
</dbReference>
<keyword evidence="5 6" id="KW-0472">Membrane</keyword>
<dbReference type="Proteomes" id="UP001180715">
    <property type="component" value="Unassembled WGS sequence"/>
</dbReference>
<evidence type="ECO:0000256" key="2">
    <source>
        <dbReference type="ARBA" id="ARBA00022448"/>
    </source>
</evidence>
<keyword evidence="3 6" id="KW-0812">Transmembrane</keyword>
<feature type="transmembrane region" description="Helical" evidence="6">
    <location>
        <begin position="297"/>
        <end position="322"/>
    </location>
</feature>
<organism evidence="7 8">
    <name type="scientific">Pseudoglutamicibacter albus</name>
    <dbReference type="NCBI Taxonomy" id="98671"/>
    <lineage>
        <taxon>Bacteria</taxon>
        <taxon>Bacillati</taxon>
        <taxon>Actinomycetota</taxon>
        <taxon>Actinomycetes</taxon>
        <taxon>Micrococcales</taxon>
        <taxon>Micrococcaceae</taxon>
        <taxon>Pseudoglutamicibacter</taxon>
    </lineage>
</organism>
<comment type="subcellular location">
    <subcellularLocation>
        <location evidence="1">Membrane</location>
        <topology evidence="1">Multi-pass membrane protein</topology>
    </subcellularLocation>
</comment>
<sequence length="428" mass="44756">MSVLRRIPLLVWVLLAIAASIAFSLPTYGEGAERASIMPGWLARVFMTYNSLFSGILTFAIPLIILGLVLPAIAELGRGAGKLLGMTAGIAYGSTIAAGLLAYAVAHSVFPLFLGGDAPRIGEASADINPYFAIVQQASEEPVVPEIVLPPAIEVLPALVLAFILGLGLTAIKSNALLDAAIDFRKIVDKLIRNIIIPGLPLFIFGIFMDQTLSGAVGDVVRNFLLVALVALVLTLAVLVLQYLIAGAVAGRSPLRSLWNMRSAYVTALGTASSAASIPVTIEAARKNKISDPVCNFVIPLCATIHLSGSMVKIVLFSLAVMMLSGVDTGFGQYLPFVLMLGVMMIAAPGVPGGAIAAASGLLGSMLGFNEAQIGLMFATYIALDSFGTAANVTGDGAIAMIVDRLARNRSDNATVEEPEEPEFVEEQ</sequence>
<keyword evidence="8" id="KW-1185">Reference proteome</keyword>
<dbReference type="Gene3D" id="1.10.3860.10">
    <property type="entry name" value="Sodium:dicarboxylate symporter"/>
    <property type="match status" value="1"/>
</dbReference>
<evidence type="ECO:0000256" key="4">
    <source>
        <dbReference type="ARBA" id="ARBA00022989"/>
    </source>
</evidence>
<dbReference type="PANTHER" id="PTHR42865">
    <property type="entry name" value="PROTON/GLUTAMATE-ASPARTATE SYMPORTER"/>
    <property type="match status" value="1"/>
</dbReference>
<dbReference type="InterPro" id="IPR001991">
    <property type="entry name" value="Na-dicarboxylate_symporter"/>
</dbReference>
<feature type="transmembrane region" description="Helical" evidence="6">
    <location>
        <begin position="224"/>
        <end position="251"/>
    </location>
</feature>
<protein>
    <submittedName>
        <fullName evidence="7">Na+/H+-dicarboxylate symporter</fullName>
    </submittedName>
</protein>
<evidence type="ECO:0000313" key="7">
    <source>
        <dbReference type="EMBL" id="MDR7294182.1"/>
    </source>
</evidence>
<feature type="transmembrane region" description="Helical" evidence="6">
    <location>
        <begin position="191"/>
        <end position="209"/>
    </location>
</feature>
<dbReference type="SUPFAM" id="SSF118215">
    <property type="entry name" value="Proton glutamate symport protein"/>
    <property type="match status" value="1"/>
</dbReference>
<name>A0ABU1Z0Q7_9MICC</name>
<proteinExistence type="predicted"/>
<gene>
    <name evidence="7" type="ORF">J2S67_001450</name>
</gene>
<accession>A0ABU1Z0Q7</accession>
<feature type="transmembrane region" description="Helical" evidence="6">
    <location>
        <begin position="263"/>
        <end position="285"/>
    </location>
</feature>
<feature type="transmembrane region" description="Helical" evidence="6">
    <location>
        <begin position="83"/>
        <end position="106"/>
    </location>
</feature>
<feature type="transmembrane region" description="Helical" evidence="6">
    <location>
        <begin position="334"/>
        <end position="358"/>
    </location>
</feature>
<evidence type="ECO:0000256" key="1">
    <source>
        <dbReference type="ARBA" id="ARBA00004141"/>
    </source>
</evidence>
<keyword evidence="4 6" id="KW-1133">Transmembrane helix</keyword>
<dbReference type="EMBL" id="JAVDXX010000001">
    <property type="protein sequence ID" value="MDR7294182.1"/>
    <property type="molecule type" value="Genomic_DNA"/>
</dbReference>
<reference evidence="7" key="1">
    <citation type="submission" date="2023-07" db="EMBL/GenBank/DDBJ databases">
        <title>Sequencing the genomes of 1000 actinobacteria strains.</title>
        <authorList>
            <person name="Klenk H.-P."/>
        </authorList>
    </citation>
    <scope>NUCLEOTIDE SEQUENCE</scope>
    <source>
        <strain evidence="7">DSM 13068</strain>
    </source>
</reference>
<evidence type="ECO:0000256" key="6">
    <source>
        <dbReference type="SAM" id="Phobius"/>
    </source>
</evidence>
<keyword evidence="2" id="KW-0813">Transport</keyword>